<dbReference type="Proteomes" id="UP000011991">
    <property type="component" value="Unassembled WGS sequence"/>
</dbReference>
<keyword evidence="1" id="KW-1133">Transmembrane helix</keyword>
<name>M5RQB6_9BACT</name>
<accession>M5RQB6</accession>
<sequence length="138" mass="14546">MPTWIYLVLALVIVPPVLCGVSGVALYFWASSRGSSTPISEQSLQGVPVPAALPSLGPVEHTFTSGVTTHFIRLQGDPAVAGSRMTMRVYIPAGTHTNQSLPCVLVAPAGTPLIHGVNIDPNLSYYDETLPYAEAGMV</sequence>
<dbReference type="EMBL" id="ANOG01000249">
    <property type="protein sequence ID" value="EMI21396.1"/>
    <property type="molecule type" value="Genomic_DNA"/>
</dbReference>
<feature type="transmembrane region" description="Helical" evidence="1">
    <location>
        <begin position="6"/>
        <end position="30"/>
    </location>
</feature>
<keyword evidence="3" id="KW-1185">Reference proteome</keyword>
<reference evidence="2 3" key="1">
    <citation type="journal article" date="2013" name="Mar. Genomics">
        <title>Expression of sulfatases in Rhodopirellula baltica and the diversity of sulfatases in the genus Rhodopirellula.</title>
        <authorList>
            <person name="Wegner C.E."/>
            <person name="Richter-Heitmann T."/>
            <person name="Klindworth A."/>
            <person name="Klockow C."/>
            <person name="Richter M."/>
            <person name="Achstetter T."/>
            <person name="Glockner F.O."/>
            <person name="Harder J."/>
        </authorList>
    </citation>
    <scope>NUCLEOTIDE SEQUENCE [LARGE SCALE GENOMIC DNA]</scope>
    <source>
        <strain evidence="2 3">SM1</strain>
    </source>
</reference>
<organism evidence="2 3">
    <name type="scientific">Rhodopirellula maiorica SM1</name>
    <dbReference type="NCBI Taxonomy" id="1265738"/>
    <lineage>
        <taxon>Bacteria</taxon>
        <taxon>Pseudomonadati</taxon>
        <taxon>Planctomycetota</taxon>
        <taxon>Planctomycetia</taxon>
        <taxon>Pirellulales</taxon>
        <taxon>Pirellulaceae</taxon>
        <taxon>Novipirellula</taxon>
    </lineage>
</organism>
<evidence type="ECO:0000256" key="1">
    <source>
        <dbReference type="SAM" id="Phobius"/>
    </source>
</evidence>
<proteinExistence type="predicted"/>
<evidence type="ECO:0000313" key="3">
    <source>
        <dbReference type="Proteomes" id="UP000011991"/>
    </source>
</evidence>
<dbReference type="AlphaFoldDB" id="M5RQB6"/>
<keyword evidence="1" id="KW-0472">Membrane</keyword>
<comment type="caution">
    <text evidence="2">The sequence shown here is derived from an EMBL/GenBank/DDBJ whole genome shotgun (WGS) entry which is preliminary data.</text>
</comment>
<evidence type="ECO:0000313" key="2">
    <source>
        <dbReference type="EMBL" id="EMI21396.1"/>
    </source>
</evidence>
<keyword evidence="1" id="KW-0812">Transmembrane</keyword>
<gene>
    <name evidence="2" type="ORF">RMSM_01638</name>
</gene>
<feature type="non-terminal residue" evidence="2">
    <location>
        <position position="138"/>
    </location>
</feature>
<protein>
    <submittedName>
        <fullName evidence="2">Uncharacterized protein</fullName>
    </submittedName>
</protein>